<evidence type="ECO:0000313" key="3">
    <source>
        <dbReference type="EMBL" id="MTV56469.1"/>
    </source>
</evidence>
<dbReference type="Proteomes" id="UP000622638">
    <property type="component" value="Unassembled WGS sequence"/>
</dbReference>
<reference evidence="2" key="4">
    <citation type="submission" date="2024-05" db="EMBL/GenBank/DDBJ databases">
        <authorList>
            <person name="Sun Q."/>
            <person name="Zhou Y."/>
        </authorList>
    </citation>
    <scope>NUCLEOTIDE SEQUENCE</scope>
    <source>
        <strain evidence="2">CGMCC 1.15931</strain>
    </source>
</reference>
<dbReference type="InterPro" id="IPR005074">
    <property type="entry name" value="Peptidase_C39"/>
</dbReference>
<dbReference type="EMBL" id="BMKG01000029">
    <property type="protein sequence ID" value="GGC20890.1"/>
    <property type="molecule type" value="Genomic_DNA"/>
</dbReference>
<evidence type="ECO:0000313" key="5">
    <source>
        <dbReference type="Proteomes" id="UP000622638"/>
    </source>
</evidence>
<reference evidence="5" key="2">
    <citation type="journal article" date="2019" name="Int. J. Syst. Evol. Microbiol.">
        <title>The Global Catalogue of Microorganisms (GCM) 10K type strain sequencing project: providing services to taxonomists for standard genome sequencing and annotation.</title>
        <authorList>
            <consortium name="The Broad Institute Genomics Platform"/>
            <consortium name="The Broad Institute Genome Sequencing Center for Infectious Disease"/>
            <person name="Wu L."/>
            <person name="Ma J."/>
        </authorList>
    </citation>
    <scope>NUCLEOTIDE SEQUENCE [LARGE SCALE GENOMIC DNA]</scope>
    <source>
        <strain evidence="5">CGMCC 1.15931</strain>
    </source>
</reference>
<accession>A0A6I3T4W3</accession>
<dbReference type="GO" id="GO:0016020">
    <property type="term" value="C:membrane"/>
    <property type="evidence" value="ECO:0007669"/>
    <property type="project" value="InterPro"/>
</dbReference>
<comment type="caution">
    <text evidence="3">The sequence shown here is derived from an EMBL/GenBank/DDBJ whole genome shotgun (WGS) entry which is preliminary data.</text>
</comment>
<dbReference type="EMBL" id="WNKZ01000197">
    <property type="protein sequence ID" value="MTV56469.1"/>
    <property type="molecule type" value="Genomic_DNA"/>
</dbReference>
<organism evidence="3 4">
    <name type="scientific">Pseudoduganella buxea</name>
    <dbReference type="NCBI Taxonomy" id="1949069"/>
    <lineage>
        <taxon>Bacteria</taxon>
        <taxon>Pseudomonadati</taxon>
        <taxon>Pseudomonadota</taxon>
        <taxon>Betaproteobacteria</taxon>
        <taxon>Burkholderiales</taxon>
        <taxon>Oxalobacteraceae</taxon>
        <taxon>Telluria group</taxon>
        <taxon>Pseudoduganella</taxon>
    </lineage>
</organism>
<dbReference type="Gene3D" id="3.90.70.10">
    <property type="entry name" value="Cysteine proteinases"/>
    <property type="match status" value="1"/>
</dbReference>
<reference evidence="3 4" key="3">
    <citation type="submission" date="2019-11" db="EMBL/GenBank/DDBJ databases">
        <title>Type strains purchased from KCTC, JCM and DSMZ.</title>
        <authorList>
            <person name="Lu H."/>
        </authorList>
    </citation>
    <scope>NUCLEOTIDE SEQUENCE [LARGE SCALE GENOMIC DNA]</scope>
    <source>
        <strain evidence="3 4">KCTC 52429</strain>
    </source>
</reference>
<name>A0A6I3T4W3_9BURK</name>
<dbReference type="GO" id="GO:0005524">
    <property type="term" value="F:ATP binding"/>
    <property type="evidence" value="ECO:0007669"/>
    <property type="project" value="InterPro"/>
</dbReference>
<dbReference type="GO" id="GO:0008233">
    <property type="term" value="F:peptidase activity"/>
    <property type="evidence" value="ECO:0007669"/>
    <property type="project" value="InterPro"/>
</dbReference>
<dbReference type="Proteomes" id="UP000430634">
    <property type="component" value="Unassembled WGS sequence"/>
</dbReference>
<evidence type="ECO:0000313" key="2">
    <source>
        <dbReference type="EMBL" id="GGC20890.1"/>
    </source>
</evidence>
<dbReference type="CDD" id="cd02423">
    <property type="entry name" value="Peptidase_C39G"/>
    <property type="match status" value="1"/>
</dbReference>
<protein>
    <submittedName>
        <fullName evidence="3">Peptidase C39</fullName>
    </submittedName>
</protein>
<sequence>MSTLDVDGCAGRPLAAGIWAAIALAALPAVAPAAELPGLAALAGTPGGGAFAVRVTSVRERRYLATVRQQYDFSCGSAAVATLLTHHYNLPVSEQQAFQEMYARGDQARIRSQGFSLLDMKNFLATRGLRADGFQQPLDSLGQAGFPAIVLVAEAGYHHFVVVKGLRPDRVLLGDPAGGTRAMSRAAFEAVWQNRLLFVIHEAPRRPRFNDVADWDAAPALRPGDVLERGSLLRVTLPKLDAGDF</sequence>
<evidence type="ECO:0000313" key="4">
    <source>
        <dbReference type="Proteomes" id="UP000430634"/>
    </source>
</evidence>
<dbReference type="RefSeq" id="WP_155473672.1">
    <property type="nucleotide sequence ID" value="NZ_BMKG01000029.1"/>
</dbReference>
<dbReference type="OrthoDB" id="13401at2"/>
<proteinExistence type="predicted"/>
<reference evidence="2" key="1">
    <citation type="journal article" date="2014" name="Int. J. Syst. Evol. Microbiol.">
        <title>Complete genome of a new Firmicutes species belonging to the dominant human colonic microbiota ('Ruminococcus bicirculans') reveals two chromosomes and a selective capacity to utilize plant glucans.</title>
        <authorList>
            <consortium name="NISC Comparative Sequencing Program"/>
            <person name="Wegmann U."/>
            <person name="Louis P."/>
            <person name="Goesmann A."/>
            <person name="Henrissat B."/>
            <person name="Duncan S.H."/>
            <person name="Flint H.J."/>
        </authorList>
    </citation>
    <scope>NUCLEOTIDE SEQUENCE</scope>
    <source>
        <strain evidence="2">CGMCC 1.15931</strain>
    </source>
</reference>
<evidence type="ECO:0000259" key="1">
    <source>
        <dbReference type="PROSITE" id="PS50990"/>
    </source>
</evidence>
<dbReference type="PROSITE" id="PS50990">
    <property type="entry name" value="PEPTIDASE_C39"/>
    <property type="match status" value="1"/>
</dbReference>
<dbReference type="Pfam" id="PF03412">
    <property type="entry name" value="Peptidase_C39"/>
    <property type="match status" value="1"/>
</dbReference>
<dbReference type="GO" id="GO:0006508">
    <property type="term" value="P:proteolysis"/>
    <property type="evidence" value="ECO:0007669"/>
    <property type="project" value="InterPro"/>
</dbReference>
<gene>
    <name evidence="2" type="ORF">GCM10011572_47950</name>
    <name evidence="3" type="ORF">GM672_27515</name>
</gene>
<keyword evidence="5" id="KW-1185">Reference proteome</keyword>
<feature type="domain" description="Peptidase C39" evidence="1">
    <location>
        <begin position="69"/>
        <end position="199"/>
    </location>
</feature>
<dbReference type="AlphaFoldDB" id="A0A6I3T4W3"/>